<dbReference type="Pfam" id="PF00534">
    <property type="entry name" value="Glycos_transf_1"/>
    <property type="match status" value="1"/>
</dbReference>
<dbReference type="PANTHER" id="PTHR45947">
    <property type="entry name" value="SULFOQUINOVOSYL TRANSFERASE SQD2"/>
    <property type="match status" value="1"/>
</dbReference>
<keyword evidence="4" id="KW-1185">Reference proteome</keyword>
<protein>
    <submittedName>
        <fullName evidence="3">Glycosyltransferase family 4 protein</fullName>
    </submittedName>
</protein>
<dbReference type="PANTHER" id="PTHR45947:SF3">
    <property type="entry name" value="SULFOQUINOVOSYL TRANSFERASE SQD2"/>
    <property type="match status" value="1"/>
</dbReference>
<dbReference type="AlphaFoldDB" id="A0A2T5MK15"/>
<reference evidence="3 4" key="1">
    <citation type="submission" date="2018-04" db="EMBL/GenBank/DDBJ databases">
        <title>Novel species isolated from glacier.</title>
        <authorList>
            <person name="Liu Q."/>
            <person name="Xin Y.-H."/>
        </authorList>
    </citation>
    <scope>NUCLEOTIDE SEQUENCE [LARGE SCALE GENOMIC DNA]</scope>
    <source>
        <strain evidence="3 4">GT1R17</strain>
    </source>
</reference>
<comment type="caution">
    <text evidence="3">The sequence shown here is derived from an EMBL/GenBank/DDBJ whole genome shotgun (WGS) entry which is preliminary data.</text>
</comment>
<keyword evidence="3" id="KW-0808">Transferase</keyword>
<evidence type="ECO:0000259" key="1">
    <source>
        <dbReference type="Pfam" id="PF00534"/>
    </source>
</evidence>
<feature type="domain" description="Glycosyl transferase family 1" evidence="1">
    <location>
        <begin position="208"/>
        <end position="339"/>
    </location>
</feature>
<feature type="domain" description="Glycosyltransferase subfamily 4-like N-terminal" evidence="2">
    <location>
        <begin position="20"/>
        <end position="197"/>
    </location>
</feature>
<sequence>MEINKKMKVALVADWITDRGGAELVFEHLLRLFPDADVFTSVVKGDHPMLRGHRVTQSWLAKLPFLANRHKWSAVFRPYAFRGFNLSAYDLVISSASAEAKHVVIRPGAAHICYCHTPTRYYWSHAEDYMARPGFGWMDYVVSLGLRFLLPKMRALDLEAAKRVTAFVANSATTAERILQYYARESVIVHPGIPLDRFQVGTGSRGGYLAVGRIVPYKRFDLLVEAFNHSGRRLTIVSSIQNELSDKLVSLSNSNIQWHFALPDAEKLDLMQKSRAVMFPQEEDFGIVPIEAMACGTPLVAYRSGGATETVVENVSGIFFDEQTAESLNAAIGEFEKREWSPTLIRDVAEGFSTESFGKKIRSVVSAVTAESQLPRNAA</sequence>
<dbReference type="OrthoDB" id="9805661at2"/>
<name>A0A2T5MK15_9GAMM</name>
<organism evidence="3 4">
    <name type="scientific">Stenotrophobium rhamnosiphilum</name>
    <dbReference type="NCBI Taxonomy" id="2029166"/>
    <lineage>
        <taxon>Bacteria</taxon>
        <taxon>Pseudomonadati</taxon>
        <taxon>Pseudomonadota</taxon>
        <taxon>Gammaproteobacteria</taxon>
        <taxon>Nevskiales</taxon>
        <taxon>Nevskiaceae</taxon>
        <taxon>Stenotrophobium</taxon>
    </lineage>
</organism>
<dbReference type="Pfam" id="PF13439">
    <property type="entry name" value="Glyco_transf_4"/>
    <property type="match status" value="1"/>
</dbReference>
<dbReference type="GO" id="GO:0016757">
    <property type="term" value="F:glycosyltransferase activity"/>
    <property type="evidence" value="ECO:0007669"/>
    <property type="project" value="InterPro"/>
</dbReference>
<dbReference type="Proteomes" id="UP000244248">
    <property type="component" value="Unassembled WGS sequence"/>
</dbReference>
<dbReference type="RefSeq" id="WP_107938634.1">
    <property type="nucleotide sequence ID" value="NZ_QANS01000001.1"/>
</dbReference>
<dbReference type="EMBL" id="QANS01000001">
    <property type="protein sequence ID" value="PTU32926.1"/>
    <property type="molecule type" value="Genomic_DNA"/>
</dbReference>
<gene>
    <name evidence="3" type="ORF">CJD38_02095</name>
</gene>
<dbReference type="SUPFAM" id="SSF53756">
    <property type="entry name" value="UDP-Glycosyltransferase/glycogen phosphorylase"/>
    <property type="match status" value="1"/>
</dbReference>
<evidence type="ECO:0000313" key="3">
    <source>
        <dbReference type="EMBL" id="PTU32926.1"/>
    </source>
</evidence>
<dbReference type="InterPro" id="IPR050194">
    <property type="entry name" value="Glycosyltransferase_grp1"/>
</dbReference>
<dbReference type="InterPro" id="IPR028098">
    <property type="entry name" value="Glyco_trans_4-like_N"/>
</dbReference>
<proteinExistence type="predicted"/>
<evidence type="ECO:0000259" key="2">
    <source>
        <dbReference type="Pfam" id="PF13439"/>
    </source>
</evidence>
<evidence type="ECO:0000313" key="4">
    <source>
        <dbReference type="Proteomes" id="UP000244248"/>
    </source>
</evidence>
<dbReference type="InterPro" id="IPR001296">
    <property type="entry name" value="Glyco_trans_1"/>
</dbReference>
<dbReference type="Gene3D" id="3.40.50.2000">
    <property type="entry name" value="Glycogen Phosphorylase B"/>
    <property type="match status" value="2"/>
</dbReference>
<accession>A0A2T5MK15</accession>